<name>A0A9D2KHB8_9FIRM</name>
<accession>A0A9D2KHB8</accession>
<evidence type="ECO:0000313" key="1">
    <source>
        <dbReference type="EMBL" id="HJA05624.1"/>
    </source>
</evidence>
<protein>
    <submittedName>
        <fullName evidence="1">Uncharacterized protein</fullName>
    </submittedName>
</protein>
<sequence>MKIQLQPLSREELVMELDSAIAVLNQLQIDLKNSGVLTQNGWNLLSAVRQELERIWGSVISDKQ</sequence>
<gene>
    <name evidence="1" type="ORF">H9798_00515</name>
</gene>
<evidence type="ECO:0000313" key="2">
    <source>
        <dbReference type="Proteomes" id="UP000824223"/>
    </source>
</evidence>
<organism evidence="1 2">
    <name type="scientific">Candidatus Mediterraneibacter pullicola</name>
    <dbReference type="NCBI Taxonomy" id="2838682"/>
    <lineage>
        <taxon>Bacteria</taxon>
        <taxon>Bacillati</taxon>
        <taxon>Bacillota</taxon>
        <taxon>Clostridia</taxon>
        <taxon>Lachnospirales</taxon>
        <taxon>Lachnospiraceae</taxon>
        <taxon>Mediterraneibacter</taxon>
    </lineage>
</organism>
<reference evidence="1" key="2">
    <citation type="submission" date="2021-04" db="EMBL/GenBank/DDBJ databases">
        <authorList>
            <person name="Gilroy R."/>
        </authorList>
    </citation>
    <scope>NUCLEOTIDE SEQUENCE</scope>
    <source>
        <strain evidence="1">ChiSjej2B20-11307</strain>
    </source>
</reference>
<proteinExistence type="predicted"/>
<dbReference type="AlphaFoldDB" id="A0A9D2KHB8"/>
<reference evidence="1" key="1">
    <citation type="journal article" date="2021" name="PeerJ">
        <title>Extensive microbial diversity within the chicken gut microbiome revealed by metagenomics and culture.</title>
        <authorList>
            <person name="Gilroy R."/>
            <person name="Ravi A."/>
            <person name="Getino M."/>
            <person name="Pursley I."/>
            <person name="Horton D.L."/>
            <person name="Alikhan N.F."/>
            <person name="Baker D."/>
            <person name="Gharbi K."/>
            <person name="Hall N."/>
            <person name="Watson M."/>
            <person name="Adriaenssens E.M."/>
            <person name="Foster-Nyarko E."/>
            <person name="Jarju S."/>
            <person name="Secka A."/>
            <person name="Antonio M."/>
            <person name="Oren A."/>
            <person name="Chaudhuri R.R."/>
            <person name="La Ragione R."/>
            <person name="Hildebrand F."/>
            <person name="Pallen M.J."/>
        </authorList>
    </citation>
    <scope>NUCLEOTIDE SEQUENCE</scope>
    <source>
        <strain evidence="1">ChiSjej2B20-11307</strain>
    </source>
</reference>
<dbReference type="Proteomes" id="UP000824223">
    <property type="component" value="Unassembled WGS sequence"/>
</dbReference>
<comment type="caution">
    <text evidence="1">The sequence shown here is derived from an EMBL/GenBank/DDBJ whole genome shotgun (WGS) entry which is preliminary data.</text>
</comment>
<dbReference type="EMBL" id="DXAK01000002">
    <property type="protein sequence ID" value="HJA05624.1"/>
    <property type="molecule type" value="Genomic_DNA"/>
</dbReference>